<keyword evidence="7" id="KW-0804">Transcription</keyword>
<dbReference type="Pfam" id="PF07495">
    <property type="entry name" value="Y_Y_Y"/>
    <property type="match status" value="1"/>
</dbReference>
<comment type="caution">
    <text evidence="13">The sequence shown here is derived from an EMBL/GenBank/DDBJ whole genome shotgun (WGS) entry which is preliminary data.</text>
</comment>
<keyword evidence="3 8" id="KW-0597">Phosphoprotein</keyword>
<dbReference type="SMART" id="SM00342">
    <property type="entry name" value="HTH_ARAC"/>
    <property type="match status" value="1"/>
</dbReference>
<dbReference type="FunFam" id="2.60.40.10:FF:000791">
    <property type="entry name" value="Two-component system sensor histidine kinase/response regulator"/>
    <property type="match status" value="1"/>
</dbReference>
<keyword evidence="5 13" id="KW-0418">Kinase</keyword>
<dbReference type="EMBL" id="PDUD01000037">
    <property type="protein sequence ID" value="PHN02771.1"/>
    <property type="molecule type" value="Genomic_DNA"/>
</dbReference>
<name>A0A2D0N2M1_FLAN2</name>
<dbReference type="SMART" id="SM00448">
    <property type="entry name" value="REC"/>
    <property type="match status" value="1"/>
</dbReference>
<dbReference type="SUPFAM" id="SSF63829">
    <property type="entry name" value="Calcium-dependent phosphotriesterase"/>
    <property type="match status" value="2"/>
</dbReference>
<sequence length="1397" mass="158697">MKCLQQIWVALFGLAIPAFCQAQIDQIRFEHITSEQGLSENVVTCIFQDSRGFIWSGTNDGLNQYDGYEFSVFNPVPDDTTSINSNLIFAITEDAAGNVWIGTTGSGLNRFDPQTETFTYFQHEVANPNSLSSDHILSLYTDRRGRIWVGTIDGLNVVLPGRQPDEPVKIQRVLTGSDTARLAVQEIIEDRVGNIWIGTTQGLFRCEAKELNDRFSFDQIKIDAEDGKNVKALVVDQLGRLIVGTNSGIYCQIRSGFEPGFRKFGDLSIQALIREGPDRIWVGTYQGLFQFQLASTDTVPLLVAAHNAQPDNRYSLNKNVIRSLLVDRTGIIWVGTIGGGLNKFDPNRKAFYQFGQDLVRNGHRYAEIRSMLEDSFGNLWVGTEGGGLFQHAAREGKPKYDAFTSVPGAARVFALEEVTENGQQIIYAGSEDWPTLHRIVLSKNGPENIAPVPEALGPVFSILQDRRGYLWFGTYNKGLWRWMPKPGGGYRKDWFSRKNSGLINNIVRKVYEDKDGNIWIGTGRGLSRIDAEQTAVDNPVFRTYRHHPQDSQSLSHDYVLDLLESTSGYLWIGTFGGGLNQLVYDDERGISFRRYLEGDGLPNNTVKSILEDEAGFLWLATNGGLARFDPLSGQFQAYSTTDGLQSAEFLENAKLKRSDGLLFFGGVNGFNAFNPQNIQLDKTPPEVIFTRFLVHNREVKPNEKIDGRVILKRSVSLTDRITLKYRQNDFSVEFAALHYAEPRKNRYAYRLEGYHRDWIETGPEKRFATFTNLPHGKYTLLVRAANPDGFWTEEPASLQIEIKPPFWLSWPAYLLYATLIFTALWLFRRYTVIGVHEKHRLTLQHLEREKLEELNQMKLRFFTNISHELRTPLTLIISPLELILEKGRTITSDNLQQQYHYMYKNAKYLLRLVNQLLDFRKLDQGSMDLRVDRAELFTFIESITQPFQFLANKQAIHFEVLPPDGRILAFFDPDVVEKVLYNLLSNAFKFTPAGGHISVEVLETEAVVKDIPGSFVEIRVQDDGLGISRHRLKRIFERFYKEGSGRVNKDGAGIGLAYTKSLVDLHHGTIEVESVKGEGACFTVRLPMEKKAYLRSEIERGKVEQFKASSEPLEYLLADKIAKIPAGLSGIGESEPELPLLLFVDDNSDIRCFIKEGFQNDFRIIEAENGERALEVARASLPDIIVSDIMMPKMDGIELCEALKTDPLTSHIPIVLLTAKSTDEDRLAGLRTGADAYVAKPFKLDILRAQLLNIYFLRERLKQRFRQEVLLQPEEITVTSADEEFLKRAVSIIEDHMSESEFNVEALVREMYLSRSKLYLKLKALTGQSSSEFIRTIRLKRAVQLLEKSDYTIKEIMFMTGFNTASYFSKCFKNQFGVVPSEYLKKQKRSGKEEIQT</sequence>
<dbReference type="InterPro" id="IPR004358">
    <property type="entry name" value="Sig_transdc_His_kin-like_C"/>
</dbReference>
<dbReference type="SUPFAM" id="SSF55874">
    <property type="entry name" value="ATPase domain of HSP90 chaperone/DNA topoisomerase II/histidine kinase"/>
    <property type="match status" value="1"/>
</dbReference>
<evidence type="ECO:0000313" key="14">
    <source>
        <dbReference type="Proteomes" id="UP000223913"/>
    </source>
</evidence>
<protein>
    <recommendedName>
        <fullName evidence="2">histidine kinase</fullName>
        <ecNumber evidence="2">2.7.13.3</ecNumber>
    </recommendedName>
</protein>
<dbReference type="GO" id="GO:0003700">
    <property type="term" value="F:DNA-binding transcription factor activity"/>
    <property type="evidence" value="ECO:0007669"/>
    <property type="project" value="InterPro"/>
</dbReference>
<evidence type="ECO:0000256" key="4">
    <source>
        <dbReference type="ARBA" id="ARBA00022679"/>
    </source>
</evidence>
<keyword evidence="14" id="KW-1185">Reference proteome</keyword>
<keyword evidence="6" id="KW-0805">Transcription regulation</keyword>
<proteinExistence type="predicted"/>
<dbReference type="CDD" id="cd00075">
    <property type="entry name" value="HATPase"/>
    <property type="match status" value="1"/>
</dbReference>
<dbReference type="InterPro" id="IPR018060">
    <property type="entry name" value="HTH_AraC"/>
</dbReference>
<dbReference type="SMART" id="SM00388">
    <property type="entry name" value="HisKA"/>
    <property type="match status" value="1"/>
</dbReference>
<feature type="modified residue" description="4-aspartylphosphate" evidence="8">
    <location>
        <position position="1188"/>
    </location>
</feature>
<dbReference type="InterPro" id="IPR015943">
    <property type="entry name" value="WD40/YVTN_repeat-like_dom_sf"/>
</dbReference>
<dbReference type="Gene3D" id="2.130.10.10">
    <property type="entry name" value="YVTN repeat-like/Quinoprotein amine dehydrogenase"/>
    <property type="match status" value="3"/>
</dbReference>
<dbReference type="Proteomes" id="UP000223913">
    <property type="component" value="Unassembled WGS sequence"/>
</dbReference>
<dbReference type="Gene3D" id="1.10.10.60">
    <property type="entry name" value="Homeodomain-like"/>
    <property type="match status" value="1"/>
</dbReference>
<evidence type="ECO:0000256" key="2">
    <source>
        <dbReference type="ARBA" id="ARBA00012438"/>
    </source>
</evidence>
<dbReference type="SUPFAM" id="SSF47384">
    <property type="entry name" value="Homodimeric domain of signal transducing histidine kinase"/>
    <property type="match status" value="1"/>
</dbReference>
<evidence type="ECO:0000256" key="5">
    <source>
        <dbReference type="ARBA" id="ARBA00022777"/>
    </source>
</evidence>
<dbReference type="GO" id="GO:0000155">
    <property type="term" value="F:phosphorelay sensor kinase activity"/>
    <property type="evidence" value="ECO:0007669"/>
    <property type="project" value="InterPro"/>
</dbReference>
<evidence type="ECO:0000256" key="6">
    <source>
        <dbReference type="ARBA" id="ARBA00023015"/>
    </source>
</evidence>
<dbReference type="InterPro" id="IPR011006">
    <property type="entry name" value="CheY-like_superfamily"/>
</dbReference>
<dbReference type="SUPFAM" id="SSF46689">
    <property type="entry name" value="Homeodomain-like"/>
    <property type="match status" value="1"/>
</dbReference>
<feature type="chain" id="PRO_5013197764" description="histidine kinase" evidence="9">
    <location>
        <begin position="23"/>
        <end position="1397"/>
    </location>
</feature>
<dbReference type="FunFam" id="1.10.287.130:FF:000045">
    <property type="entry name" value="Two-component system sensor histidine kinase/response regulator"/>
    <property type="match status" value="1"/>
</dbReference>
<dbReference type="InterPro" id="IPR005467">
    <property type="entry name" value="His_kinase_dom"/>
</dbReference>
<dbReference type="PROSITE" id="PS01124">
    <property type="entry name" value="HTH_ARAC_FAMILY_2"/>
    <property type="match status" value="1"/>
</dbReference>
<feature type="domain" description="Response regulatory" evidence="12">
    <location>
        <begin position="1140"/>
        <end position="1255"/>
    </location>
</feature>
<evidence type="ECO:0000256" key="9">
    <source>
        <dbReference type="SAM" id="SignalP"/>
    </source>
</evidence>
<dbReference type="Gene3D" id="1.10.287.130">
    <property type="match status" value="1"/>
</dbReference>
<dbReference type="PANTHER" id="PTHR43547">
    <property type="entry name" value="TWO-COMPONENT HISTIDINE KINASE"/>
    <property type="match status" value="1"/>
</dbReference>
<keyword evidence="9" id="KW-0732">Signal</keyword>
<dbReference type="Pfam" id="PF02518">
    <property type="entry name" value="HATPase_c"/>
    <property type="match status" value="1"/>
</dbReference>
<evidence type="ECO:0000256" key="7">
    <source>
        <dbReference type="ARBA" id="ARBA00023163"/>
    </source>
</evidence>
<dbReference type="InterPro" id="IPR003594">
    <property type="entry name" value="HATPase_dom"/>
</dbReference>
<comment type="catalytic activity">
    <reaction evidence="1">
        <text>ATP + protein L-histidine = ADP + protein N-phospho-L-histidine.</text>
        <dbReference type="EC" id="2.7.13.3"/>
    </reaction>
</comment>
<dbReference type="CDD" id="cd17574">
    <property type="entry name" value="REC_OmpR"/>
    <property type="match status" value="1"/>
</dbReference>
<dbReference type="InterPro" id="IPR036890">
    <property type="entry name" value="HATPase_C_sf"/>
</dbReference>
<dbReference type="SUPFAM" id="SSF52172">
    <property type="entry name" value="CheY-like"/>
    <property type="match status" value="1"/>
</dbReference>
<dbReference type="Gene3D" id="3.30.565.10">
    <property type="entry name" value="Histidine kinase-like ATPase, C-terminal domain"/>
    <property type="match status" value="1"/>
</dbReference>
<dbReference type="Pfam" id="PF00072">
    <property type="entry name" value="Response_reg"/>
    <property type="match status" value="1"/>
</dbReference>
<dbReference type="SMART" id="SM00387">
    <property type="entry name" value="HATPase_c"/>
    <property type="match status" value="1"/>
</dbReference>
<dbReference type="Pfam" id="PF12833">
    <property type="entry name" value="HTH_18"/>
    <property type="match status" value="1"/>
</dbReference>
<dbReference type="InterPro" id="IPR036097">
    <property type="entry name" value="HisK_dim/P_sf"/>
</dbReference>
<feature type="domain" description="HTH araC/xylS-type" evidence="10">
    <location>
        <begin position="1287"/>
        <end position="1386"/>
    </location>
</feature>
<evidence type="ECO:0000313" key="13">
    <source>
        <dbReference type="EMBL" id="PHN02771.1"/>
    </source>
</evidence>
<dbReference type="CDD" id="cd00082">
    <property type="entry name" value="HisKA"/>
    <property type="match status" value="1"/>
</dbReference>
<evidence type="ECO:0000259" key="12">
    <source>
        <dbReference type="PROSITE" id="PS50110"/>
    </source>
</evidence>
<dbReference type="FunFam" id="1.10.10.60:FF:000284">
    <property type="entry name" value="Two-component system sensor histidine kinase/response regulator"/>
    <property type="match status" value="1"/>
</dbReference>
<dbReference type="PRINTS" id="PR00344">
    <property type="entry name" value="BCTRLSENSOR"/>
</dbReference>
<evidence type="ECO:0000256" key="3">
    <source>
        <dbReference type="ARBA" id="ARBA00022553"/>
    </source>
</evidence>
<dbReference type="Pfam" id="PF07494">
    <property type="entry name" value="Reg_prop"/>
    <property type="match status" value="8"/>
</dbReference>
<dbReference type="PROSITE" id="PS50109">
    <property type="entry name" value="HIS_KIN"/>
    <property type="match status" value="1"/>
</dbReference>
<dbReference type="InterPro" id="IPR011110">
    <property type="entry name" value="Reg_prop"/>
</dbReference>
<evidence type="ECO:0000256" key="1">
    <source>
        <dbReference type="ARBA" id="ARBA00000085"/>
    </source>
</evidence>
<reference evidence="13 14" key="1">
    <citation type="submission" date="2017-10" db="EMBL/GenBank/DDBJ databases">
        <title>The draft genome sequence of Lewinella nigricans NBRC 102662.</title>
        <authorList>
            <person name="Wang K."/>
        </authorList>
    </citation>
    <scope>NUCLEOTIDE SEQUENCE [LARGE SCALE GENOMIC DNA]</scope>
    <source>
        <strain evidence="13 14">NBRC 102662</strain>
    </source>
</reference>
<dbReference type="InterPro" id="IPR011123">
    <property type="entry name" value="Y_Y_Y"/>
</dbReference>
<dbReference type="InterPro" id="IPR001789">
    <property type="entry name" value="Sig_transdc_resp-reg_receiver"/>
</dbReference>
<dbReference type="RefSeq" id="WP_099153911.1">
    <property type="nucleotide sequence ID" value="NZ_PDUD01000037.1"/>
</dbReference>
<dbReference type="Pfam" id="PF00512">
    <property type="entry name" value="HisKA"/>
    <property type="match status" value="1"/>
</dbReference>
<dbReference type="GO" id="GO:0043565">
    <property type="term" value="F:sequence-specific DNA binding"/>
    <property type="evidence" value="ECO:0007669"/>
    <property type="project" value="InterPro"/>
</dbReference>
<evidence type="ECO:0000259" key="10">
    <source>
        <dbReference type="PROSITE" id="PS01124"/>
    </source>
</evidence>
<dbReference type="InterPro" id="IPR009057">
    <property type="entry name" value="Homeodomain-like_sf"/>
</dbReference>
<feature type="signal peptide" evidence="9">
    <location>
        <begin position="1"/>
        <end position="22"/>
    </location>
</feature>
<evidence type="ECO:0000259" key="11">
    <source>
        <dbReference type="PROSITE" id="PS50109"/>
    </source>
</evidence>
<dbReference type="OrthoDB" id="358279at2"/>
<dbReference type="Gene3D" id="2.60.40.10">
    <property type="entry name" value="Immunoglobulins"/>
    <property type="match status" value="1"/>
</dbReference>
<accession>A0A2D0N2M1</accession>
<dbReference type="PROSITE" id="PS50110">
    <property type="entry name" value="RESPONSE_REGULATORY"/>
    <property type="match status" value="1"/>
</dbReference>
<dbReference type="Gene3D" id="3.40.50.2300">
    <property type="match status" value="1"/>
</dbReference>
<dbReference type="FunFam" id="3.30.565.10:FF:000006">
    <property type="entry name" value="Sensor histidine kinase WalK"/>
    <property type="match status" value="1"/>
</dbReference>
<dbReference type="PANTHER" id="PTHR43547:SF2">
    <property type="entry name" value="HYBRID SIGNAL TRANSDUCTION HISTIDINE KINASE C"/>
    <property type="match status" value="1"/>
</dbReference>
<dbReference type="EC" id="2.7.13.3" evidence="2"/>
<keyword evidence="4" id="KW-0808">Transferase</keyword>
<feature type="domain" description="Histidine kinase" evidence="11">
    <location>
        <begin position="864"/>
        <end position="1090"/>
    </location>
</feature>
<dbReference type="InterPro" id="IPR003661">
    <property type="entry name" value="HisK_dim/P_dom"/>
</dbReference>
<dbReference type="InterPro" id="IPR013783">
    <property type="entry name" value="Ig-like_fold"/>
</dbReference>
<gene>
    <name evidence="13" type="ORF">CRP01_30785</name>
</gene>
<evidence type="ECO:0000256" key="8">
    <source>
        <dbReference type="PROSITE-ProRule" id="PRU00169"/>
    </source>
</evidence>
<organism evidence="13 14">
    <name type="scientific">Flavilitoribacter nigricans (strain ATCC 23147 / DSM 23189 / NBRC 102662 / NCIMB 1420 / SS-2)</name>
    <name type="common">Lewinella nigricans</name>
    <dbReference type="NCBI Taxonomy" id="1122177"/>
    <lineage>
        <taxon>Bacteria</taxon>
        <taxon>Pseudomonadati</taxon>
        <taxon>Bacteroidota</taxon>
        <taxon>Saprospiria</taxon>
        <taxon>Saprospirales</taxon>
        <taxon>Lewinellaceae</taxon>
        <taxon>Flavilitoribacter</taxon>
    </lineage>
</organism>